<accession>A0ABU6PWS8</accession>
<protein>
    <submittedName>
        <fullName evidence="2">Uncharacterized protein</fullName>
    </submittedName>
</protein>
<evidence type="ECO:0000313" key="2">
    <source>
        <dbReference type="EMBL" id="MED5019334.1"/>
    </source>
</evidence>
<evidence type="ECO:0000256" key="1">
    <source>
        <dbReference type="SAM" id="MobiDB-lite"/>
    </source>
</evidence>
<evidence type="ECO:0000313" key="3">
    <source>
        <dbReference type="Proteomes" id="UP001343257"/>
    </source>
</evidence>
<name>A0ABU6PWS8_9BACL</name>
<comment type="caution">
    <text evidence="2">The sequence shown here is derived from an EMBL/GenBank/DDBJ whole genome shotgun (WGS) entry which is preliminary data.</text>
</comment>
<organism evidence="2 3">
    <name type="scientific">Paenibacillus chibensis</name>
    <dbReference type="NCBI Taxonomy" id="59846"/>
    <lineage>
        <taxon>Bacteria</taxon>
        <taxon>Bacillati</taxon>
        <taxon>Bacillota</taxon>
        <taxon>Bacilli</taxon>
        <taxon>Bacillales</taxon>
        <taxon>Paenibacillaceae</taxon>
        <taxon>Paenibacillus</taxon>
    </lineage>
</organism>
<keyword evidence="3" id="KW-1185">Reference proteome</keyword>
<sequence length="897" mass="96467">MSRYPWRDTSEDIAGQSGSQWETPGGAQVKADKAQENAESYTDEKLGLHVGKGGVAQHAIANVTTGEAGFIDAKMYEKVVNLDPSLDGSVATPSKKGLMSKEDKQILDAASPEVTGGAIVKRTATGTFKAASPVNPTDVARKAEVDDVQKGLTDHKNNADVHLKTGDRLKLDTLKEGAEPNQLAFSKVNTISAKSKTDTVLLKNGVGITISDNPNTNEITITATGEAAPGPHAETHLDGGSDPIPNATETHSGLMAPTDKAKLNGIDEYANNYQHPPTHPATMIVEDEEHRFVSDAKLAELEAKESVAGAQEKADAAEIAAEEYTDRMAVTPLNEHAGNWTMHEAQAEVAASQTIIMVNAPGVSDPPPDGMRVTIYAKGDAGANPKIKFSSEGTQYPLLVKKAGDPVVMKTGLIYSFVKQGTDFLLASGSGSASTTGTVLDYPYLETVEPLIVSPLSHNLTGAANAVSSKKLVHVINSGVDDTATYTPTGLNFPYNAGPSFVSFDRTGDTMVLDNGGSTFDKVYVMKFDRAAQTYTLKQTIDIATQAASSGRTLEITRDGRWIFVGISASPYLVAFKNDGTGNYVRDTNIVPSSVVTDIGRYFTSMRICYQNQYHDDMFMVVGNGYMGSASYLGGIRYNGTTSTTFGSQATSNTIAGSEFQYSANTNMLYFKVSQTLYCTKINFSNATFSNFEQIDPSSISGGVYSFKLDSDGSVLYVSHAYSTKHRLTRFILNKDGLAISGTNDFSTQMLRESTVQYGNITNADSAYVYGLPYITTGGLEPKSMFRVKTNQSGGYDTPGSYQMAQISSASNSTPKGMWVSPMGNFIFFSYLTTDTAAQFIPYRTKLFAIEFNNANFERQPALIEQAIGYVETGFAYPSTGKVKIIQQSSKGAKTWR</sequence>
<reference evidence="2 3" key="1">
    <citation type="submission" date="2023-03" db="EMBL/GenBank/DDBJ databases">
        <title>Bacillus Genome Sequencing.</title>
        <authorList>
            <person name="Dunlap C."/>
        </authorList>
    </citation>
    <scope>NUCLEOTIDE SEQUENCE [LARGE SCALE GENOMIC DNA]</scope>
    <source>
        <strain evidence="2 3">NRS-52</strain>
    </source>
</reference>
<proteinExistence type="predicted"/>
<dbReference type="Proteomes" id="UP001343257">
    <property type="component" value="Unassembled WGS sequence"/>
</dbReference>
<feature type="region of interest" description="Disordered" evidence="1">
    <location>
        <begin position="1"/>
        <end position="38"/>
    </location>
</feature>
<dbReference type="EMBL" id="JARTLD010000047">
    <property type="protein sequence ID" value="MED5019334.1"/>
    <property type="molecule type" value="Genomic_DNA"/>
</dbReference>
<gene>
    <name evidence="2" type="ORF">P9847_18695</name>
</gene>
<dbReference type="RefSeq" id="WP_328280230.1">
    <property type="nucleotide sequence ID" value="NZ_JARTLD010000047.1"/>
</dbReference>
<feature type="compositionally biased region" description="Basic and acidic residues" evidence="1">
    <location>
        <begin position="1"/>
        <end position="10"/>
    </location>
</feature>